<dbReference type="CDD" id="cd10148">
    <property type="entry name" value="CsoR-like_DUF156"/>
    <property type="match status" value="1"/>
</dbReference>
<dbReference type="Gene3D" id="1.20.58.1000">
    <property type="entry name" value="Metal-sensitive repressor, helix protomer"/>
    <property type="match status" value="1"/>
</dbReference>
<protein>
    <recommendedName>
        <fullName evidence="3">Transcriptional regulator</fullName>
    </recommendedName>
</protein>
<dbReference type="InterPro" id="IPR003735">
    <property type="entry name" value="Metal_Tscrpt_repr"/>
</dbReference>
<dbReference type="OrthoDB" id="9798732at2"/>
<dbReference type="GO" id="GO:0003677">
    <property type="term" value="F:DNA binding"/>
    <property type="evidence" value="ECO:0007669"/>
    <property type="project" value="InterPro"/>
</dbReference>
<dbReference type="PANTHER" id="PTHR33677">
    <property type="entry name" value="TRANSCRIPTIONAL REPRESSOR FRMR-RELATED"/>
    <property type="match status" value="1"/>
</dbReference>
<evidence type="ECO:0000313" key="2">
    <source>
        <dbReference type="Proteomes" id="UP000078287"/>
    </source>
</evidence>
<dbReference type="AlphaFoldDB" id="A0A178M9N7"/>
<gene>
    <name evidence="1" type="ORF">A6A03_15725</name>
</gene>
<dbReference type="PANTHER" id="PTHR33677:SF5">
    <property type="entry name" value="TRANSCRIPTIONAL REPRESSOR FRMR"/>
    <property type="match status" value="1"/>
</dbReference>
<evidence type="ECO:0008006" key="3">
    <source>
        <dbReference type="Google" id="ProtNLM"/>
    </source>
</evidence>
<dbReference type="InterPro" id="IPR038390">
    <property type="entry name" value="Metal_Tscrpt_repr_sf"/>
</dbReference>
<organism evidence="1 2">
    <name type="scientific">Chloroflexus islandicus</name>
    <dbReference type="NCBI Taxonomy" id="1707952"/>
    <lineage>
        <taxon>Bacteria</taxon>
        <taxon>Bacillati</taxon>
        <taxon>Chloroflexota</taxon>
        <taxon>Chloroflexia</taxon>
        <taxon>Chloroflexales</taxon>
        <taxon>Chloroflexineae</taxon>
        <taxon>Chloroflexaceae</taxon>
        <taxon>Chloroflexus</taxon>
    </lineage>
</organism>
<dbReference type="EMBL" id="LWQS01000061">
    <property type="protein sequence ID" value="OAN44917.1"/>
    <property type="molecule type" value="Genomic_DNA"/>
</dbReference>
<evidence type="ECO:0000313" key="1">
    <source>
        <dbReference type="EMBL" id="OAN44917.1"/>
    </source>
</evidence>
<sequence>MNAGGHPLAPERRDELVRRLRRIEGQVRGIQRMVEEGRDCRDIVHQIAAIRQALASANSVVLECYAQNCLSDSERCRAETINELIELFKDVC</sequence>
<accession>A0A178M9N7</accession>
<dbReference type="GO" id="GO:0045892">
    <property type="term" value="P:negative regulation of DNA-templated transcription"/>
    <property type="evidence" value="ECO:0007669"/>
    <property type="project" value="UniProtKB-ARBA"/>
</dbReference>
<dbReference type="Pfam" id="PF02583">
    <property type="entry name" value="Trns_repr_metal"/>
    <property type="match status" value="1"/>
</dbReference>
<comment type="caution">
    <text evidence="1">The sequence shown here is derived from an EMBL/GenBank/DDBJ whole genome shotgun (WGS) entry which is preliminary data.</text>
</comment>
<keyword evidence="2" id="KW-1185">Reference proteome</keyword>
<dbReference type="RefSeq" id="WP_066788655.1">
    <property type="nucleotide sequence ID" value="NZ_LWQS01000061.1"/>
</dbReference>
<dbReference type="Proteomes" id="UP000078287">
    <property type="component" value="Unassembled WGS sequence"/>
</dbReference>
<proteinExistence type="predicted"/>
<dbReference type="STRING" id="1707952.A6A03_15725"/>
<reference evidence="1 2" key="1">
    <citation type="submission" date="2016-04" db="EMBL/GenBank/DDBJ databases">
        <title>Chloroflexus islandicus sp. nov., a thermophilic filamentous anoxygenic phototrophic bacterium from geyser Strokkur (Iceland).</title>
        <authorList>
            <person name="Gaisin V.A."/>
            <person name="Kalashnikov A.M."/>
            <person name="Sukhacheva M.V."/>
            <person name="Grouzdev D.S."/>
            <person name="Ivanov T.M."/>
            <person name="Kuznetsov B."/>
            <person name="Gorlenko V.M."/>
        </authorList>
    </citation>
    <scope>NUCLEOTIDE SEQUENCE [LARGE SCALE GENOMIC DNA]</scope>
    <source>
        <strain evidence="2">isl-2</strain>
    </source>
</reference>
<dbReference type="GO" id="GO:0046872">
    <property type="term" value="F:metal ion binding"/>
    <property type="evidence" value="ECO:0007669"/>
    <property type="project" value="InterPro"/>
</dbReference>
<name>A0A178M9N7_9CHLR</name>